<feature type="region of interest" description="Disordered" evidence="1">
    <location>
        <begin position="1"/>
        <end position="22"/>
    </location>
</feature>
<name>A0A0G4JRW1_9GAMM</name>
<keyword evidence="3" id="KW-1185">Reference proteome</keyword>
<dbReference type="Proteomes" id="UP000044377">
    <property type="component" value="Unassembled WGS sequence"/>
</dbReference>
<organism evidence="2 3">
    <name type="scientific">Brenneria goodwinii</name>
    <dbReference type="NCBI Taxonomy" id="1109412"/>
    <lineage>
        <taxon>Bacteria</taxon>
        <taxon>Pseudomonadati</taxon>
        <taxon>Pseudomonadota</taxon>
        <taxon>Gammaproteobacteria</taxon>
        <taxon>Enterobacterales</taxon>
        <taxon>Pectobacteriaceae</taxon>
        <taxon>Brenneria</taxon>
    </lineage>
</organism>
<protein>
    <submittedName>
        <fullName evidence="2">Uncharacterized protein</fullName>
    </submittedName>
</protein>
<gene>
    <name evidence="2" type="ORF">BN1221_01079</name>
</gene>
<dbReference type="EMBL" id="CGIG01000001">
    <property type="protein sequence ID" value="CPR14690.1"/>
    <property type="molecule type" value="Genomic_DNA"/>
</dbReference>
<evidence type="ECO:0000256" key="1">
    <source>
        <dbReference type="SAM" id="MobiDB-lite"/>
    </source>
</evidence>
<evidence type="ECO:0000313" key="3">
    <source>
        <dbReference type="Proteomes" id="UP000044377"/>
    </source>
</evidence>
<dbReference type="AlphaFoldDB" id="A0A0G4JRW1"/>
<sequence>MIAGRDGLLEATPDEETSGVLTDSVRKRATDISVAQYKL</sequence>
<accession>A0A0G4JRW1</accession>
<reference evidence="3" key="1">
    <citation type="submission" date="2015-01" db="EMBL/GenBank/DDBJ databases">
        <authorList>
            <person name="Paterson Steve"/>
        </authorList>
    </citation>
    <scope>NUCLEOTIDE SEQUENCE [LARGE SCALE GENOMIC DNA]</scope>
    <source>
        <strain evidence="3">OBR1</strain>
    </source>
</reference>
<proteinExistence type="predicted"/>
<evidence type="ECO:0000313" key="2">
    <source>
        <dbReference type="EMBL" id="CPR14690.1"/>
    </source>
</evidence>